<evidence type="ECO:0000313" key="3">
    <source>
        <dbReference type="Proteomes" id="UP000236345"/>
    </source>
</evidence>
<evidence type="ECO:0000313" key="2">
    <source>
        <dbReference type="EMBL" id="PNS13271.1"/>
    </source>
</evidence>
<keyword evidence="1" id="KW-0732">Signal</keyword>
<protein>
    <recommendedName>
        <fullName evidence="4">Lysozyme inhibitor LprI N-terminal domain-containing protein</fullName>
    </recommendedName>
</protein>
<reference evidence="3" key="1">
    <citation type="submission" date="2017-09" db="EMBL/GenBank/DDBJ databases">
        <authorList>
            <person name="Palmer M."/>
            <person name="Steenkamp E.T."/>
            <person name="Coetzee M.P."/>
            <person name="Avontuur J.R."/>
            <person name="Van Zyl E."/>
            <person name="Chan W.-Y."/>
            <person name="Blom J."/>
            <person name="Venter S.N."/>
        </authorList>
    </citation>
    <scope>NUCLEOTIDE SEQUENCE [LARGE SCALE GENOMIC DNA]</scope>
    <source>
        <strain evidence="3">QC88-366</strain>
    </source>
</reference>
<proteinExistence type="predicted"/>
<gene>
    <name evidence="2" type="ORF">COO59_00110</name>
</gene>
<comment type="caution">
    <text evidence="2">The sequence shown here is derived from an EMBL/GenBank/DDBJ whole genome shotgun (WGS) entry which is preliminary data.</text>
</comment>
<keyword evidence="3" id="KW-1185">Reference proteome</keyword>
<dbReference type="EMBL" id="NWUO01000001">
    <property type="protein sequence ID" value="PNS13271.1"/>
    <property type="molecule type" value="Genomic_DNA"/>
</dbReference>
<dbReference type="OrthoDB" id="6630860at2"/>
<evidence type="ECO:0008006" key="4">
    <source>
        <dbReference type="Google" id="ProtNLM"/>
    </source>
</evidence>
<dbReference type="AlphaFoldDB" id="A0A2K1QE15"/>
<feature type="chain" id="PRO_5014428681" description="Lysozyme inhibitor LprI N-terminal domain-containing protein" evidence="1">
    <location>
        <begin position="20"/>
        <end position="117"/>
    </location>
</feature>
<evidence type="ECO:0000256" key="1">
    <source>
        <dbReference type="SAM" id="SignalP"/>
    </source>
</evidence>
<dbReference type="Proteomes" id="UP000236345">
    <property type="component" value="Unassembled WGS sequence"/>
</dbReference>
<accession>A0A2K1QE15</accession>
<dbReference type="RefSeq" id="WP_103057824.1">
    <property type="nucleotide sequence ID" value="NZ_BSOF01000014.1"/>
</dbReference>
<name>A0A2K1QE15_9GAMM</name>
<sequence>MKVIKIIFFIFIYSFNANAAFTETEINQLDEINKKSIEKSENSKHILEVAIKKTIEHLPKERERILDLEKSWNITIKKKCKVMIFSSLNTDAETAEENSCLSSEYLSAANFFENLNY</sequence>
<organism evidence="2 3">
    <name type="scientific">Mixta theicola</name>
    <dbReference type="NCBI Taxonomy" id="1458355"/>
    <lineage>
        <taxon>Bacteria</taxon>
        <taxon>Pseudomonadati</taxon>
        <taxon>Pseudomonadota</taxon>
        <taxon>Gammaproteobacteria</taxon>
        <taxon>Enterobacterales</taxon>
        <taxon>Erwiniaceae</taxon>
        <taxon>Mixta</taxon>
    </lineage>
</organism>
<feature type="signal peptide" evidence="1">
    <location>
        <begin position="1"/>
        <end position="19"/>
    </location>
</feature>